<accession>L1JGX8</accession>
<dbReference type="EMBL" id="JH992990">
    <property type="protein sequence ID" value="EKX47394.1"/>
    <property type="molecule type" value="Genomic_DNA"/>
</dbReference>
<name>L1JGX8_GUITC</name>
<evidence type="ECO:0000313" key="10">
    <source>
        <dbReference type="Proteomes" id="UP000011087"/>
    </source>
</evidence>
<dbReference type="HOGENOM" id="CLU_246200_0_0_1"/>
<sequence length="1780" mass="199112">MALPSGGLIAAVRNRRRREEIDEWQDEPLLVEDKRVFRERVLAIQDVLEDIESKILFNPSEKDPETSKEFMVDGLIEMAEAKINRSDSYKKLMGTTTFFILYIVLLFMQRDYEACYAIESSVMNLIVGKLPTTGSGGYTNSGVGANGFLSNVDEFYTWLNDALIKQVFNDPVCGDGKCDSPDEYPGFGRFGCIIDCGNYLNVTSLSINLEDVVQTSAKSLNWDLSTQSMIQDARKGGFKYNIYSQTMGNFLFETDRNDSKLVVDVPDGKFNLVLYQTVKTSELVDNTALKDLGIVPSTVPKRNSSNDFSYGDKKEFITASYLLLSGIIDYCFSSEAMFLDPKCSNLNIPDVLFRVMASYGLNGSITSKTSTNSFDTVAEVLFCMSVPNRTGGIDSAENMAFFGQAETTCPAKVSRRARQQQVVLWEHHSEQAEKMRRKYEGSMTSAHSRQKDVGLKELSPTVKSRFPTLQSRSKSLRAFRPKQRQTKRQVALRSSSCTEIADQDAGYVYSIGSQGTEACYIVSLANYQNNLTFTAGVVNLGPPSSSTCSYGITACACTDDACSTECSSSHVTVCNGARPGEPTPTISIPSWRARVQVILPDSLASICATWGGQACPTRPTAATVKLVDQTVTTSCDGENFFVDFEIKSTTTSAKIAYVVTLCDSQNVCLMQPSCTTGPFYSNPTYANVFLETADVEGTDVSVLAIACSGTLPSAMGTPFHICVFPPPFLSATFRVVELNNQTFDASASFTWLQSALSTALNEDKSRIALGSAVLSQSANASSLSVADVTVKVFTSSNLEVVVVDTSFKAALASLLTGYPAAFPHTSLSLRSSSISSQLQTSGFYEACVTHYDCPDSAFCYRVPDAGYDFGVCLECSFCIVDSRDSYTGHCPQDKCPGSGGYPECIDASKILSYLDTNCKDNHEFEVWKFNARGKTPTVIPQFQPKVRELTPYNRMVGGIVISQRRRKGEDCSQGIQKPDVKAFTQSAKEGVLCPSEQQFDSKPFGYDATFMPFSSIYNGKLRPEMFYGPSERHAVNGTDGSSTLSFPKGFFPHEYDANWLDANLDGTLSLEELAMDKSYETVHEKDAKVVHGEDRNSFKLFFDERLTQKQAQAMVAFAKDGKFLDAQTQELHVEVVTFNAVKNIFLYLDISFKWETSGKIPWNYNIKTISFDRILYPSVVQAVLMLLVILFLAINCILEIMDIMVQARKFALHEYFADLFNWVDLLHFVFMWGTVVTWFVHRAEVQGLTLLPNYPILFYGPNYDNSTSRRYGAARTFEAPLSATKPASARMFRTNNQAEFDFLSLIHTMQRISSTMQVFSFFAGVSVVLFVLRMLKSLDFQERMGMVTRTISNAASDLWHFILLFLIVFMGYAIVGVLLFGHQFEGMKNLSSSCITLAIFILNFDTFYFFSSMSHASDFAAFHIFLWSYLFIVFFILFNIFLAILVDAYANVKSHTDGSTGLISDFSSVVAHEVKRLVLPGSSFISNQRLKQRLLEEKERMQQMHKVKLDISKRMAYQRAILIRGGIKVDYQDLELFLGRTGGARAHPVEEQAEGQEDGEEVGGVEDSEAIHNLLDRYGEDLSELQDRKNQDFKLILEIENMRRLLSMNALQNQLVAQQKRIVQVMEGIAQKSSVTIQEEEEEEDQEHLPRMDLLRSCDPYCILFLDGEGSRDSYMSKIIRKQVNPTWDETFEWKVYSNSTTVIISVWDKDNITKDDLIGTAYLDISKLTSTFPDEPVALQIENPRFYKKLKAARIYVQAKVTKKEDVDVKVQHLDVDLI</sequence>
<dbReference type="Gene3D" id="1.10.287.70">
    <property type="match status" value="1"/>
</dbReference>
<dbReference type="InterPro" id="IPR000008">
    <property type="entry name" value="C2_dom"/>
</dbReference>
<feature type="compositionally biased region" description="Acidic residues" evidence="5">
    <location>
        <begin position="1551"/>
        <end position="1564"/>
    </location>
</feature>
<dbReference type="RefSeq" id="XP_005834374.1">
    <property type="nucleotide sequence ID" value="XM_005834317.1"/>
</dbReference>
<dbReference type="Pfam" id="PF08016">
    <property type="entry name" value="PKD_channel"/>
    <property type="match status" value="1"/>
</dbReference>
<feature type="transmembrane region" description="Helical" evidence="6">
    <location>
        <begin position="1318"/>
        <end position="1338"/>
    </location>
</feature>
<feature type="region of interest" description="Disordered" evidence="5">
    <location>
        <begin position="1545"/>
        <end position="1564"/>
    </location>
</feature>
<evidence type="ECO:0000256" key="4">
    <source>
        <dbReference type="ARBA" id="ARBA00023136"/>
    </source>
</evidence>
<dbReference type="InterPro" id="IPR013122">
    <property type="entry name" value="PKD1_2_channel"/>
</dbReference>
<dbReference type="CDD" id="cd00030">
    <property type="entry name" value="C2"/>
    <property type="match status" value="1"/>
</dbReference>
<evidence type="ECO:0000313" key="9">
    <source>
        <dbReference type="EnsemblProtists" id="EKX47394"/>
    </source>
</evidence>
<protein>
    <recommendedName>
        <fullName evidence="7">C2 domain-containing protein</fullName>
    </recommendedName>
</protein>
<evidence type="ECO:0000256" key="2">
    <source>
        <dbReference type="ARBA" id="ARBA00022692"/>
    </source>
</evidence>
<dbReference type="eggNOG" id="KOG3599">
    <property type="taxonomic scope" value="Eukaryota"/>
</dbReference>
<dbReference type="PANTHER" id="PTHR10877">
    <property type="entry name" value="POLYCYSTIN FAMILY MEMBER"/>
    <property type="match status" value="1"/>
</dbReference>
<feature type="transmembrane region" description="Helical" evidence="6">
    <location>
        <begin position="1422"/>
        <end position="1446"/>
    </location>
</feature>
<evidence type="ECO:0000256" key="5">
    <source>
        <dbReference type="SAM" id="MobiDB-lite"/>
    </source>
</evidence>
<feature type="transmembrane region" description="Helical" evidence="6">
    <location>
        <begin position="1174"/>
        <end position="1198"/>
    </location>
</feature>
<dbReference type="Gene3D" id="2.60.40.150">
    <property type="entry name" value="C2 domain"/>
    <property type="match status" value="1"/>
</dbReference>
<feature type="domain" description="C2" evidence="7">
    <location>
        <begin position="1619"/>
        <end position="1740"/>
    </location>
</feature>
<evidence type="ECO:0000256" key="3">
    <source>
        <dbReference type="ARBA" id="ARBA00022989"/>
    </source>
</evidence>
<dbReference type="GO" id="GO:0016020">
    <property type="term" value="C:membrane"/>
    <property type="evidence" value="ECO:0007669"/>
    <property type="project" value="UniProtKB-SubCell"/>
</dbReference>
<evidence type="ECO:0000313" key="8">
    <source>
        <dbReference type="EMBL" id="EKX47394.1"/>
    </source>
</evidence>
<proteinExistence type="predicted"/>
<dbReference type="PaxDb" id="55529-EKX47394"/>
<evidence type="ECO:0000256" key="1">
    <source>
        <dbReference type="ARBA" id="ARBA00004141"/>
    </source>
</evidence>
<reference evidence="10" key="2">
    <citation type="submission" date="2012-11" db="EMBL/GenBank/DDBJ databases">
        <authorList>
            <person name="Kuo A."/>
            <person name="Curtis B.A."/>
            <person name="Tanifuji G."/>
            <person name="Burki F."/>
            <person name="Gruber A."/>
            <person name="Irimia M."/>
            <person name="Maruyama S."/>
            <person name="Arias M.C."/>
            <person name="Ball S.G."/>
            <person name="Gile G.H."/>
            <person name="Hirakawa Y."/>
            <person name="Hopkins J.F."/>
            <person name="Rensing S.A."/>
            <person name="Schmutz J."/>
            <person name="Symeonidi A."/>
            <person name="Elias M."/>
            <person name="Eveleigh R.J."/>
            <person name="Herman E.K."/>
            <person name="Klute M.J."/>
            <person name="Nakayama T."/>
            <person name="Obornik M."/>
            <person name="Reyes-Prieto A."/>
            <person name="Armbrust E.V."/>
            <person name="Aves S.J."/>
            <person name="Beiko R.G."/>
            <person name="Coutinho P."/>
            <person name="Dacks J.B."/>
            <person name="Durnford D.G."/>
            <person name="Fast N.M."/>
            <person name="Green B.R."/>
            <person name="Grisdale C."/>
            <person name="Hempe F."/>
            <person name="Henrissat B."/>
            <person name="Hoppner M.P."/>
            <person name="Ishida K.-I."/>
            <person name="Kim E."/>
            <person name="Koreny L."/>
            <person name="Kroth P.G."/>
            <person name="Liu Y."/>
            <person name="Malik S.-B."/>
            <person name="Maier U.G."/>
            <person name="McRose D."/>
            <person name="Mock T."/>
            <person name="Neilson J.A."/>
            <person name="Onodera N.T."/>
            <person name="Poole A.M."/>
            <person name="Pritham E.J."/>
            <person name="Richards T.A."/>
            <person name="Rocap G."/>
            <person name="Roy S.W."/>
            <person name="Sarai C."/>
            <person name="Schaack S."/>
            <person name="Shirato S."/>
            <person name="Slamovits C.H."/>
            <person name="Spencer D.F."/>
            <person name="Suzuki S."/>
            <person name="Worden A.Z."/>
            <person name="Zauner S."/>
            <person name="Barry K."/>
            <person name="Bell C."/>
            <person name="Bharti A.K."/>
            <person name="Crow J.A."/>
            <person name="Grimwood J."/>
            <person name="Kramer R."/>
            <person name="Lindquist E."/>
            <person name="Lucas S."/>
            <person name="Salamov A."/>
            <person name="McFadden G.I."/>
            <person name="Lane C.E."/>
            <person name="Keeling P.J."/>
            <person name="Gray M.W."/>
            <person name="Grigoriev I.V."/>
            <person name="Archibald J.M."/>
        </authorList>
    </citation>
    <scope>NUCLEOTIDE SEQUENCE</scope>
    <source>
        <strain evidence="10">CCMP2712</strain>
    </source>
</reference>
<dbReference type="InterPro" id="IPR051223">
    <property type="entry name" value="Polycystin"/>
</dbReference>
<dbReference type="KEGG" id="gtt:GUITHDRAFT_106840"/>
<evidence type="ECO:0000256" key="6">
    <source>
        <dbReference type="SAM" id="Phobius"/>
    </source>
</evidence>
<dbReference type="SMART" id="SM00239">
    <property type="entry name" value="C2"/>
    <property type="match status" value="1"/>
</dbReference>
<gene>
    <name evidence="8" type="ORF">GUITHDRAFT_106840</name>
</gene>
<feature type="transmembrane region" description="Helical" evidence="6">
    <location>
        <begin position="1390"/>
        <end position="1410"/>
    </location>
</feature>
<keyword evidence="4 6" id="KW-0472">Membrane</keyword>
<dbReference type="EnsemblProtists" id="EKX47394">
    <property type="protein sequence ID" value="EKX47394"/>
    <property type="gene ID" value="GUITHDRAFT_106840"/>
</dbReference>
<reference evidence="9" key="3">
    <citation type="submission" date="2015-06" db="UniProtKB">
        <authorList>
            <consortium name="EnsemblProtists"/>
        </authorList>
    </citation>
    <scope>IDENTIFICATION</scope>
</reference>
<keyword evidence="10" id="KW-1185">Reference proteome</keyword>
<comment type="subcellular location">
    <subcellularLocation>
        <location evidence="1">Membrane</location>
        <topology evidence="1">Multi-pass membrane protein</topology>
    </subcellularLocation>
</comment>
<keyword evidence="3 6" id="KW-1133">Transmembrane helix</keyword>
<dbReference type="SUPFAM" id="SSF49562">
    <property type="entry name" value="C2 domain (Calcium/lipid-binding domain, CaLB)"/>
    <property type="match status" value="1"/>
</dbReference>
<dbReference type="OrthoDB" id="67700at2759"/>
<dbReference type="Pfam" id="PF00168">
    <property type="entry name" value="C2"/>
    <property type="match status" value="1"/>
</dbReference>
<dbReference type="PROSITE" id="PS50004">
    <property type="entry name" value="C2"/>
    <property type="match status" value="1"/>
</dbReference>
<evidence type="ECO:0000259" key="7">
    <source>
        <dbReference type="PROSITE" id="PS50004"/>
    </source>
</evidence>
<dbReference type="Proteomes" id="UP000011087">
    <property type="component" value="Unassembled WGS sequence"/>
</dbReference>
<keyword evidence="2 6" id="KW-0812">Transmembrane</keyword>
<reference evidence="8 10" key="1">
    <citation type="journal article" date="2012" name="Nature">
        <title>Algal genomes reveal evolutionary mosaicism and the fate of nucleomorphs.</title>
        <authorList>
            <consortium name="DOE Joint Genome Institute"/>
            <person name="Curtis B.A."/>
            <person name="Tanifuji G."/>
            <person name="Burki F."/>
            <person name="Gruber A."/>
            <person name="Irimia M."/>
            <person name="Maruyama S."/>
            <person name="Arias M.C."/>
            <person name="Ball S.G."/>
            <person name="Gile G.H."/>
            <person name="Hirakawa Y."/>
            <person name="Hopkins J.F."/>
            <person name="Kuo A."/>
            <person name="Rensing S.A."/>
            <person name="Schmutz J."/>
            <person name="Symeonidi A."/>
            <person name="Elias M."/>
            <person name="Eveleigh R.J."/>
            <person name="Herman E.K."/>
            <person name="Klute M.J."/>
            <person name="Nakayama T."/>
            <person name="Obornik M."/>
            <person name="Reyes-Prieto A."/>
            <person name="Armbrust E.V."/>
            <person name="Aves S.J."/>
            <person name="Beiko R.G."/>
            <person name="Coutinho P."/>
            <person name="Dacks J.B."/>
            <person name="Durnford D.G."/>
            <person name="Fast N.M."/>
            <person name="Green B.R."/>
            <person name="Grisdale C.J."/>
            <person name="Hempel F."/>
            <person name="Henrissat B."/>
            <person name="Hoppner M.P."/>
            <person name="Ishida K."/>
            <person name="Kim E."/>
            <person name="Koreny L."/>
            <person name="Kroth P.G."/>
            <person name="Liu Y."/>
            <person name="Malik S.B."/>
            <person name="Maier U.G."/>
            <person name="McRose D."/>
            <person name="Mock T."/>
            <person name="Neilson J.A."/>
            <person name="Onodera N.T."/>
            <person name="Poole A.M."/>
            <person name="Pritham E.J."/>
            <person name="Richards T.A."/>
            <person name="Rocap G."/>
            <person name="Roy S.W."/>
            <person name="Sarai C."/>
            <person name="Schaack S."/>
            <person name="Shirato S."/>
            <person name="Slamovits C.H."/>
            <person name="Spencer D.F."/>
            <person name="Suzuki S."/>
            <person name="Worden A.Z."/>
            <person name="Zauner S."/>
            <person name="Barry K."/>
            <person name="Bell C."/>
            <person name="Bharti A.K."/>
            <person name="Crow J.A."/>
            <person name="Grimwood J."/>
            <person name="Kramer R."/>
            <person name="Lindquist E."/>
            <person name="Lucas S."/>
            <person name="Salamov A."/>
            <person name="McFadden G.I."/>
            <person name="Lane C.E."/>
            <person name="Keeling P.J."/>
            <person name="Gray M.W."/>
            <person name="Grigoriev I.V."/>
            <person name="Archibald J.M."/>
        </authorList>
    </citation>
    <scope>NUCLEOTIDE SEQUENCE</scope>
    <source>
        <strain evidence="8 10">CCMP2712</strain>
    </source>
</reference>
<organism evidence="8">
    <name type="scientific">Guillardia theta (strain CCMP2712)</name>
    <name type="common">Cryptophyte</name>
    <dbReference type="NCBI Taxonomy" id="905079"/>
    <lineage>
        <taxon>Eukaryota</taxon>
        <taxon>Cryptophyceae</taxon>
        <taxon>Pyrenomonadales</taxon>
        <taxon>Geminigeraceae</taxon>
        <taxon>Guillardia</taxon>
    </lineage>
</organism>
<dbReference type="PANTHER" id="PTHR10877:SF183">
    <property type="entry name" value="AT14535P-RELATED"/>
    <property type="match status" value="1"/>
</dbReference>
<feature type="transmembrane region" description="Helical" evidence="6">
    <location>
        <begin position="1219"/>
        <end position="1240"/>
    </location>
</feature>
<feature type="transmembrane region" description="Helical" evidence="6">
    <location>
        <begin position="1358"/>
        <end position="1384"/>
    </location>
</feature>
<dbReference type="GeneID" id="17303980"/>
<dbReference type="InterPro" id="IPR035892">
    <property type="entry name" value="C2_domain_sf"/>
</dbReference>